<dbReference type="Pfam" id="PF00440">
    <property type="entry name" value="TetR_N"/>
    <property type="match status" value="1"/>
</dbReference>
<dbReference type="GO" id="GO:0003700">
    <property type="term" value="F:DNA-binding transcription factor activity"/>
    <property type="evidence" value="ECO:0007669"/>
    <property type="project" value="TreeGrafter"/>
</dbReference>
<evidence type="ECO:0000313" key="7">
    <source>
        <dbReference type="Proteomes" id="UP000482960"/>
    </source>
</evidence>
<keyword evidence="1" id="KW-0805">Transcription regulation</keyword>
<feature type="domain" description="HTH tetR-type" evidence="5">
    <location>
        <begin position="11"/>
        <end position="71"/>
    </location>
</feature>
<dbReference type="Gene3D" id="1.10.10.60">
    <property type="entry name" value="Homeodomain-like"/>
    <property type="match status" value="1"/>
</dbReference>
<dbReference type="PANTHER" id="PTHR30055">
    <property type="entry name" value="HTH-TYPE TRANSCRIPTIONAL REGULATOR RUTR"/>
    <property type="match status" value="1"/>
</dbReference>
<feature type="DNA-binding region" description="H-T-H motif" evidence="4">
    <location>
        <begin position="34"/>
        <end position="53"/>
    </location>
</feature>
<name>A0A6V8KVN1_9ACTN</name>
<reference evidence="6 7" key="1">
    <citation type="submission" date="2020-03" db="EMBL/GenBank/DDBJ databases">
        <title>Whole genome shotgun sequence of Phytohabitans rumicis NBRC 108638.</title>
        <authorList>
            <person name="Komaki H."/>
            <person name="Tamura T."/>
        </authorList>
    </citation>
    <scope>NUCLEOTIDE SEQUENCE [LARGE SCALE GENOMIC DNA]</scope>
    <source>
        <strain evidence="6 7">NBRC 108638</strain>
    </source>
</reference>
<dbReference type="InterPro" id="IPR050109">
    <property type="entry name" value="HTH-type_TetR-like_transc_reg"/>
</dbReference>
<keyword evidence="3" id="KW-0804">Transcription</keyword>
<dbReference type="Proteomes" id="UP000482960">
    <property type="component" value="Unassembled WGS sequence"/>
</dbReference>
<dbReference type="RefSeq" id="WP_173072940.1">
    <property type="nucleotide sequence ID" value="NZ_BAABJB010000008.1"/>
</dbReference>
<comment type="caution">
    <text evidence="6">The sequence shown here is derived from an EMBL/GenBank/DDBJ whole genome shotgun (WGS) entry which is preliminary data.</text>
</comment>
<evidence type="ECO:0000256" key="3">
    <source>
        <dbReference type="ARBA" id="ARBA00023163"/>
    </source>
</evidence>
<keyword evidence="7" id="KW-1185">Reference proteome</keyword>
<dbReference type="Gene3D" id="1.10.357.10">
    <property type="entry name" value="Tetracycline Repressor, domain 2"/>
    <property type="match status" value="1"/>
</dbReference>
<gene>
    <name evidence="6" type="ORF">Prum_001030</name>
</gene>
<evidence type="ECO:0000259" key="5">
    <source>
        <dbReference type="PROSITE" id="PS50977"/>
    </source>
</evidence>
<dbReference type="InterPro" id="IPR041490">
    <property type="entry name" value="KstR2_TetR_C"/>
</dbReference>
<dbReference type="InterPro" id="IPR036271">
    <property type="entry name" value="Tet_transcr_reg_TetR-rel_C_sf"/>
</dbReference>
<dbReference type="AlphaFoldDB" id="A0A6V8KVN1"/>
<sequence>MTIMDSDAGPRSKRAAILAAAVGCFGEFGYEATKWSTVADRVGIGQTALYHYFESKAHCLLTIMHAELHRSHERFLEATAGVDPADGLRAALAGAFDVTEREVLQMRILQNHIDLLEIPRASAREEESRQAARALVHDIEMAWTGLLDRGMAAGAFPARDPHTLAQAVLGLLVSVWRWYRWGGRLDLAAVRDFYAGCALRMVLS</sequence>
<dbReference type="Pfam" id="PF17932">
    <property type="entry name" value="TetR_C_24"/>
    <property type="match status" value="1"/>
</dbReference>
<protein>
    <submittedName>
        <fullName evidence="6">TetR family transcriptional regulator</fullName>
    </submittedName>
</protein>
<evidence type="ECO:0000256" key="1">
    <source>
        <dbReference type="ARBA" id="ARBA00023015"/>
    </source>
</evidence>
<evidence type="ECO:0000256" key="2">
    <source>
        <dbReference type="ARBA" id="ARBA00023125"/>
    </source>
</evidence>
<keyword evidence="2 4" id="KW-0238">DNA-binding</keyword>
<dbReference type="InterPro" id="IPR001647">
    <property type="entry name" value="HTH_TetR"/>
</dbReference>
<evidence type="ECO:0000256" key="4">
    <source>
        <dbReference type="PROSITE-ProRule" id="PRU00335"/>
    </source>
</evidence>
<accession>A0A6V8KVN1</accession>
<proteinExistence type="predicted"/>
<organism evidence="6 7">
    <name type="scientific">Phytohabitans rumicis</name>
    <dbReference type="NCBI Taxonomy" id="1076125"/>
    <lineage>
        <taxon>Bacteria</taxon>
        <taxon>Bacillati</taxon>
        <taxon>Actinomycetota</taxon>
        <taxon>Actinomycetes</taxon>
        <taxon>Micromonosporales</taxon>
        <taxon>Micromonosporaceae</taxon>
    </lineage>
</organism>
<dbReference type="PROSITE" id="PS50977">
    <property type="entry name" value="HTH_TETR_2"/>
    <property type="match status" value="1"/>
</dbReference>
<dbReference type="SUPFAM" id="SSF46689">
    <property type="entry name" value="Homeodomain-like"/>
    <property type="match status" value="1"/>
</dbReference>
<dbReference type="SUPFAM" id="SSF48498">
    <property type="entry name" value="Tetracyclin repressor-like, C-terminal domain"/>
    <property type="match status" value="1"/>
</dbReference>
<dbReference type="InterPro" id="IPR009057">
    <property type="entry name" value="Homeodomain-like_sf"/>
</dbReference>
<dbReference type="GO" id="GO:0000976">
    <property type="term" value="F:transcription cis-regulatory region binding"/>
    <property type="evidence" value="ECO:0007669"/>
    <property type="project" value="TreeGrafter"/>
</dbReference>
<dbReference type="PANTHER" id="PTHR30055:SF234">
    <property type="entry name" value="HTH-TYPE TRANSCRIPTIONAL REGULATOR BETI"/>
    <property type="match status" value="1"/>
</dbReference>
<dbReference type="EMBL" id="BLPG01000001">
    <property type="protein sequence ID" value="GFJ86461.1"/>
    <property type="molecule type" value="Genomic_DNA"/>
</dbReference>
<dbReference type="PRINTS" id="PR00455">
    <property type="entry name" value="HTHTETR"/>
</dbReference>
<evidence type="ECO:0000313" key="6">
    <source>
        <dbReference type="EMBL" id="GFJ86461.1"/>
    </source>
</evidence>
<reference evidence="6 7" key="2">
    <citation type="submission" date="2020-03" db="EMBL/GenBank/DDBJ databases">
        <authorList>
            <person name="Ichikawa N."/>
            <person name="Kimura A."/>
            <person name="Kitahashi Y."/>
            <person name="Uohara A."/>
        </authorList>
    </citation>
    <scope>NUCLEOTIDE SEQUENCE [LARGE SCALE GENOMIC DNA]</scope>
    <source>
        <strain evidence="6 7">NBRC 108638</strain>
    </source>
</reference>